<dbReference type="SUPFAM" id="SSF46689">
    <property type="entry name" value="Homeodomain-like"/>
    <property type="match status" value="1"/>
</dbReference>
<protein>
    <recommendedName>
        <fullName evidence="3">HTH araC/xylS-type domain-containing protein</fullName>
    </recommendedName>
</protein>
<dbReference type="InterPro" id="IPR009057">
    <property type="entry name" value="Homeodomain-like_sf"/>
</dbReference>
<evidence type="ECO:0000313" key="5">
    <source>
        <dbReference type="Proteomes" id="UP001164439"/>
    </source>
</evidence>
<evidence type="ECO:0000256" key="1">
    <source>
        <dbReference type="ARBA" id="ARBA00023015"/>
    </source>
</evidence>
<dbReference type="InterPro" id="IPR018060">
    <property type="entry name" value="HTH_AraC"/>
</dbReference>
<gene>
    <name evidence="4" type="ORF">STRCI_008468</name>
</gene>
<dbReference type="Gene3D" id="1.10.10.60">
    <property type="entry name" value="Homeodomain-like"/>
    <property type="match status" value="1"/>
</dbReference>
<keyword evidence="1" id="KW-0805">Transcription regulation</keyword>
<dbReference type="EMBL" id="CP114413">
    <property type="protein sequence ID" value="WAZ26821.1"/>
    <property type="molecule type" value="Genomic_DNA"/>
</dbReference>
<dbReference type="PROSITE" id="PS01124">
    <property type="entry name" value="HTH_ARAC_FAMILY_2"/>
    <property type="match status" value="1"/>
</dbReference>
<organism evidence="4 5">
    <name type="scientific">Streptomyces cinnabarinus</name>
    <dbReference type="NCBI Taxonomy" id="67287"/>
    <lineage>
        <taxon>Bacteria</taxon>
        <taxon>Bacillati</taxon>
        <taxon>Actinomycetota</taxon>
        <taxon>Actinomycetes</taxon>
        <taxon>Kitasatosporales</taxon>
        <taxon>Streptomycetaceae</taxon>
        <taxon>Streptomyces</taxon>
    </lineage>
</organism>
<keyword evidence="5" id="KW-1185">Reference proteome</keyword>
<sequence>MDEGVRLGTAQLPNGRQRLLRARELLETTDLTVDHVASHSGLGTGGSLRQHLSRHIDMTPAAYLSAFTHHPHLKTDR</sequence>
<feature type="domain" description="HTH araC/xylS-type" evidence="3">
    <location>
        <begin position="16"/>
        <end position="66"/>
    </location>
</feature>
<evidence type="ECO:0000259" key="3">
    <source>
        <dbReference type="PROSITE" id="PS01124"/>
    </source>
</evidence>
<evidence type="ECO:0000313" key="4">
    <source>
        <dbReference type="EMBL" id="WAZ26821.1"/>
    </source>
</evidence>
<accession>A0ABY7KQI3</accession>
<reference evidence="4" key="1">
    <citation type="submission" date="2022-12" db="EMBL/GenBank/DDBJ databases">
        <authorList>
            <person name="Ruckert C."/>
            <person name="Busche T."/>
            <person name="Kalinowski J."/>
            <person name="Wittmann C."/>
        </authorList>
    </citation>
    <scope>NUCLEOTIDE SEQUENCE</scope>
    <source>
        <strain evidence="4">DSM 40467</strain>
    </source>
</reference>
<dbReference type="RefSeq" id="WP_269664307.1">
    <property type="nucleotide sequence ID" value="NZ_CP114413.1"/>
</dbReference>
<name>A0ABY7KQI3_9ACTN</name>
<dbReference type="Proteomes" id="UP001164439">
    <property type="component" value="Chromosome"/>
</dbReference>
<evidence type="ECO:0000256" key="2">
    <source>
        <dbReference type="ARBA" id="ARBA00023163"/>
    </source>
</evidence>
<keyword evidence="2" id="KW-0804">Transcription</keyword>
<proteinExistence type="predicted"/>